<evidence type="ECO:0000259" key="4">
    <source>
        <dbReference type="PROSITE" id="PS50893"/>
    </source>
</evidence>
<dbReference type="OrthoDB" id="9784450at2"/>
<dbReference type="RefSeq" id="WP_119887954.1">
    <property type="nucleotide sequence ID" value="NZ_CP067169.1"/>
</dbReference>
<dbReference type="GO" id="GO:0005524">
    <property type="term" value="F:ATP binding"/>
    <property type="evidence" value="ECO:0007669"/>
    <property type="project" value="UniProtKB-KW"/>
</dbReference>
<dbReference type="Pfam" id="PF00005">
    <property type="entry name" value="ABC_tran"/>
    <property type="match status" value="1"/>
</dbReference>
<name>A0A418ZPG3_9RHOB</name>
<evidence type="ECO:0000256" key="1">
    <source>
        <dbReference type="ARBA" id="ARBA00022448"/>
    </source>
</evidence>
<dbReference type="InterPro" id="IPR050319">
    <property type="entry name" value="ABC_transp_ATP-bind"/>
</dbReference>
<dbReference type="InterPro" id="IPR003439">
    <property type="entry name" value="ABC_transporter-like_ATP-bd"/>
</dbReference>
<dbReference type="PANTHER" id="PTHR43776">
    <property type="entry name" value="TRANSPORT ATP-BINDING PROTEIN"/>
    <property type="match status" value="1"/>
</dbReference>
<proteinExistence type="predicted"/>
<dbReference type="InterPro" id="IPR003593">
    <property type="entry name" value="AAA+_ATPase"/>
</dbReference>
<comment type="caution">
    <text evidence="5">The sequence shown here is derived from an EMBL/GenBank/DDBJ whole genome shotgun (WGS) entry which is preliminary data.</text>
</comment>
<dbReference type="SUPFAM" id="SSF52540">
    <property type="entry name" value="P-loop containing nucleoside triphosphate hydrolases"/>
    <property type="match status" value="1"/>
</dbReference>
<keyword evidence="3 5" id="KW-0067">ATP-binding</keyword>
<protein>
    <submittedName>
        <fullName evidence="5">ATP-binding cassette domain-containing protein</fullName>
    </submittedName>
</protein>
<dbReference type="GO" id="GO:0055085">
    <property type="term" value="P:transmembrane transport"/>
    <property type="evidence" value="ECO:0007669"/>
    <property type="project" value="UniProtKB-ARBA"/>
</dbReference>
<keyword evidence="2" id="KW-0547">Nucleotide-binding</keyword>
<dbReference type="PROSITE" id="PS00211">
    <property type="entry name" value="ABC_TRANSPORTER_1"/>
    <property type="match status" value="1"/>
</dbReference>
<keyword evidence="1" id="KW-0813">Transport</keyword>
<dbReference type="GO" id="GO:0016887">
    <property type="term" value="F:ATP hydrolysis activity"/>
    <property type="evidence" value="ECO:0007669"/>
    <property type="project" value="InterPro"/>
</dbReference>
<dbReference type="PANTHER" id="PTHR43776:SF5">
    <property type="entry name" value="ATPASE COMPONENT OF ABC-TYPE TRANSPORT SYSTEM"/>
    <property type="match status" value="1"/>
</dbReference>
<evidence type="ECO:0000256" key="3">
    <source>
        <dbReference type="ARBA" id="ARBA00022840"/>
    </source>
</evidence>
<dbReference type="EMBL" id="QZEV01000239">
    <property type="protein sequence ID" value="RJK92584.1"/>
    <property type="molecule type" value="Genomic_DNA"/>
</dbReference>
<evidence type="ECO:0000313" key="5">
    <source>
        <dbReference type="EMBL" id="RJK92584.1"/>
    </source>
</evidence>
<dbReference type="InterPro" id="IPR027417">
    <property type="entry name" value="P-loop_NTPase"/>
</dbReference>
<dbReference type="SMART" id="SM00382">
    <property type="entry name" value="AAA"/>
    <property type="match status" value="1"/>
</dbReference>
<keyword evidence="6" id="KW-1185">Reference proteome</keyword>
<reference evidence="5 6" key="1">
    <citation type="submission" date="2018-09" db="EMBL/GenBank/DDBJ databases">
        <title>Paracoccus onubensis nov. sp. a moderate halophilic bacterium isolated from Gruta de las Maravillas (Aracena, Spain).</title>
        <authorList>
            <person name="Jurado V."/>
            <person name="Gutierrez-Patricio S."/>
            <person name="Gonzalez-Pimentel J.L."/>
            <person name="Laiz L."/>
            <person name="Saiz-Jimenez C."/>
        </authorList>
    </citation>
    <scope>NUCLEOTIDE SEQUENCE [LARGE SCALE GENOMIC DNA]</scope>
    <source>
        <strain evidence="5 6">DSM 19484</strain>
    </source>
</reference>
<evidence type="ECO:0000313" key="6">
    <source>
        <dbReference type="Proteomes" id="UP000285530"/>
    </source>
</evidence>
<dbReference type="PROSITE" id="PS50893">
    <property type="entry name" value="ABC_TRANSPORTER_2"/>
    <property type="match status" value="1"/>
</dbReference>
<dbReference type="Proteomes" id="UP000285530">
    <property type="component" value="Unassembled WGS sequence"/>
</dbReference>
<dbReference type="Gene3D" id="3.40.50.300">
    <property type="entry name" value="P-loop containing nucleotide triphosphate hydrolases"/>
    <property type="match status" value="1"/>
</dbReference>
<dbReference type="InterPro" id="IPR017871">
    <property type="entry name" value="ABC_transporter-like_CS"/>
</dbReference>
<evidence type="ECO:0000256" key="2">
    <source>
        <dbReference type="ARBA" id="ARBA00022741"/>
    </source>
</evidence>
<organism evidence="5 6">
    <name type="scientific">Paracoccus aestuarii</name>
    <dbReference type="NCBI Taxonomy" id="453842"/>
    <lineage>
        <taxon>Bacteria</taxon>
        <taxon>Pseudomonadati</taxon>
        <taxon>Pseudomonadota</taxon>
        <taxon>Alphaproteobacteria</taxon>
        <taxon>Rhodobacterales</taxon>
        <taxon>Paracoccaceae</taxon>
        <taxon>Paracoccus</taxon>
    </lineage>
</organism>
<accession>A0A418ZPG3</accession>
<gene>
    <name evidence="5" type="ORF">D3P06_19155</name>
</gene>
<dbReference type="AlphaFoldDB" id="A0A418ZPG3"/>
<sequence length="199" mass="21118">MLEARGIAIAQGGRILARGIDLDLRAGECLGLAGPSGSGKTTLGRALAGLHPLAAGTLRLPARQGPGHPVQYLHQDAAAAMNPRWTVARILAEAGPPQPALARALGVEPDPGRHPHTLSGGQRQRLQILRGLLARPRILIADEITASLDPASQAAIWRVLGDLCRDRGIAILAISHDAALLDRIAHRRMRMPRPLEVQT</sequence>
<feature type="domain" description="ABC transporter" evidence="4">
    <location>
        <begin position="2"/>
        <end position="199"/>
    </location>
</feature>